<keyword evidence="1" id="KW-0614">Plasmid</keyword>
<reference evidence="1 2" key="1">
    <citation type="submission" date="2017-10" db="EMBL/GenBank/DDBJ databases">
        <title>Analysis of the genome sequences of Rhizobium populations associated to common bean (phaseolus vulgaris).</title>
        <authorList>
            <person name="Bustos P."/>
            <person name="Santamaria R.I."/>
            <person name="Miranda-Sanchez F."/>
            <person name="Perez-Carrascal O."/>
            <person name="Juarez S."/>
            <person name="Lozano L."/>
            <person name="Martinez-Flores I."/>
            <person name="Vinuesa P."/>
            <person name="Martinez-Romero E."/>
            <person name="Cevallos M.A."/>
            <person name="Romero D."/>
            <person name="Davila G."/>
            <person name="Gonzalez V."/>
        </authorList>
    </citation>
    <scope>NUCLEOTIDE SEQUENCE [LARGE SCALE GENOMIC DNA]</scope>
    <source>
        <strain evidence="1 2">NXT3</strain>
        <plasmid evidence="2">Plasmid psfrenxt3c</plasmid>
    </source>
</reference>
<proteinExistence type="predicted"/>
<name>A0A2L0HDY3_RHIFR</name>
<evidence type="ECO:0000313" key="2">
    <source>
        <dbReference type="Proteomes" id="UP000239340"/>
    </source>
</evidence>
<protein>
    <submittedName>
        <fullName evidence="1">Uncharacterized protein</fullName>
    </submittedName>
</protein>
<organism evidence="1 2">
    <name type="scientific">Rhizobium fredii</name>
    <name type="common">Sinorhizobium fredii</name>
    <dbReference type="NCBI Taxonomy" id="380"/>
    <lineage>
        <taxon>Bacteria</taxon>
        <taxon>Pseudomonadati</taxon>
        <taxon>Pseudomonadota</taxon>
        <taxon>Alphaproteobacteria</taxon>
        <taxon>Hyphomicrobiales</taxon>
        <taxon>Rhizobiaceae</taxon>
        <taxon>Sinorhizobium/Ensifer group</taxon>
        <taxon>Sinorhizobium</taxon>
    </lineage>
</organism>
<accession>A0A2L0HDY3</accession>
<geneLocation type="plasmid" evidence="2">
    <name>psfrenxt3c</name>
</geneLocation>
<dbReference type="RefSeq" id="WP_083854014.1">
    <property type="nucleotide sequence ID" value="NZ_CP024310.1"/>
</dbReference>
<dbReference type="AlphaFoldDB" id="A0A2L0HDY3"/>
<dbReference type="Proteomes" id="UP000239340">
    <property type="component" value="Plasmid pSfreNXT3c"/>
</dbReference>
<sequence length="118" mass="12479">MPFTSVSVPVIAIALLSVVLVLPSDAHQAGGGWAYPPACCKANDLGGDCAAIPASDVSKGRRGFSVTLRPGDHPLATRSHWFFIPYGDEIPSGDGDYHICLHPTEDDLNCFFAPPDTV</sequence>
<evidence type="ECO:0000313" key="1">
    <source>
        <dbReference type="EMBL" id="AUX79627.1"/>
    </source>
</evidence>
<dbReference type="EMBL" id="CP024310">
    <property type="protein sequence ID" value="AUX79627.1"/>
    <property type="molecule type" value="Genomic_DNA"/>
</dbReference>
<gene>
    <name evidence="1" type="ORF">NXT3_PC00466</name>
</gene>